<dbReference type="AlphaFoldDB" id="A0A7U2I0Z7"/>
<organism evidence="1 2">
    <name type="scientific">Phaeosphaeria nodorum (strain SN15 / ATCC MYA-4574 / FGSC 10173)</name>
    <name type="common">Glume blotch fungus</name>
    <name type="synonym">Parastagonospora nodorum</name>
    <dbReference type="NCBI Taxonomy" id="321614"/>
    <lineage>
        <taxon>Eukaryota</taxon>
        <taxon>Fungi</taxon>
        <taxon>Dikarya</taxon>
        <taxon>Ascomycota</taxon>
        <taxon>Pezizomycotina</taxon>
        <taxon>Dothideomycetes</taxon>
        <taxon>Pleosporomycetidae</taxon>
        <taxon>Pleosporales</taxon>
        <taxon>Pleosporineae</taxon>
        <taxon>Phaeosphaeriaceae</taxon>
        <taxon>Parastagonospora</taxon>
    </lineage>
</organism>
<keyword evidence="2" id="KW-1185">Reference proteome</keyword>
<dbReference type="EMBL" id="CP069027">
    <property type="protein sequence ID" value="QRC95791.1"/>
    <property type="molecule type" value="Genomic_DNA"/>
</dbReference>
<dbReference type="VEuPathDB" id="FungiDB:JI435_432720"/>
<protein>
    <submittedName>
        <fullName evidence="1">Uncharacterized protein</fullName>
    </submittedName>
</protein>
<reference evidence="2" key="1">
    <citation type="journal article" date="2021" name="BMC Genomics">
        <title>Chromosome-level genome assembly and manually-curated proteome of model necrotroph Parastagonospora nodorum Sn15 reveals a genome-wide trove of candidate effector homologs, and redundancy of virulence-related functions within an accessory chromosome.</title>
        <authorList>
            <person name="Bertazzoni S."/>
            <person name="Jones D.A.B."/>
            <person name="Phan H.T."/>
            <person name="Tan K.-C."/>
            <person name="Hane J.K."/>
        </authorList>
    </citation>
    <scope>NUCLEOTIDE SEQUENCE [LARGE SCALE GENOMIC DNA]</scope>
    <source>
        <strain evidence="2">SN15 / ATCC MYA-4574 / FGSC 10173)</strain>
    </source>
</reference>
<dbReference type="Proteomes" id="UP000663193">
    <property type="component" value="Chromosome 5"/>
</dbReference>
<evidence type="ECO:0000313" key="1">
    <source>
        <dbReference type="EMBL" id="QRC95791.1"/>
    </source>
</evidence>
<sequence length="102" mass="11496">MARLYDHNTQSCSFVEREIERLGLGSDPTPATCPPQPSRLVCTHTLNVMRTKSPPGPSLSPAPNFLQPQTRHRAVSFPEAEPILSQALWFVMFVIVVHDTRW</sequence>
<accession>A0A7U2I0Z7</accession>
<name>A0A7U2I0Z7_PHANO</name>
<evidence type="ECO:0000313" key="2">
    <source>
        <dbReference type="Proteomes" id="UP000663193"/>
    </source>
</evidence>
<proteinExistence type="predicted"/>
<gene>
    <name evidence="1" type="ORF">JI435_432720</name>
</gene>